<evidence type="ECO:0000313" key="2">
    <source>
        <dbReference type="Proteomes" id="UP000664991"/>
    </source>
</evidence>
<proteinExistence type="predicted"/>
<comment type="caution">
    <text evidence="1">The sequence shown here is derived from an EMBL/GenBank/DDBJ whole genome shotgun (WGS) entry which is preliminary data.</text>
</comment>
<name>A0A836ACX5_SHEEP</name>
<dbReference type="AlphaFoldDB" id="A0A836ACX5"/>
<sequence length="91" mass="10527">MVALEWDPLREPRWDSPKRVFGDDPWLCHGCGRLSHEVIVADSVAACVNHEDNTCCCCGLWLPKLQLTMSCSANIRGVRHEWLENRIPYRY</sequence>
<dbReference type="Proteomes" id="UP000664991">
    <property type="component" value="Unassembled WGS sequence"/>
</dbReference>
<protein>
    <submittedName>
        <fullName evidence="1">Uncharacterized protein</fullName>
    </submittedName>
</protein>
<organism evidence="1 2">
    <name type="scientific">Ovis aries</name>
    <name type="common">Sheep</name>
    <dbReference type="NCBI Taxonomy" id="9940"/>
    <lineage>
        <taxon>Eukaryota</taxon>
        <taxon>Metazoa</taxon>
        <taxon>Chordata</taxon>
        <taxon>Craniata</taxon>
        <taxon>Vertebrata</taxon>
        <taxon>Euteleostomi</taxon>
        <taxon>Mammalia</taxon>
        <taxon>Eutheria</taxon>
        <taxon>Laurasiatheria</taxon>
        <taxon>Artiodactyla</taxon>
        <taxon>Ruminantia</taxon>
        <taxon>Pecora</taxon>
        <taxon>Bovidae</taxon>
        <taxon>Caprinae</taxon>
        <taxon>Ovis</taxon>
    </lineage>
</organism>
<accession>A0A836ACX5</accession>
<evidence type="ECO:0000313" key="1">
    <source>
        <dbReference type="EMBL" id="KAG5213340.1"/>
    </source>
</evidence>
<reference evidence="1 2" key="1">
    <citation type="submission" date="2020-12" db="EMBL/GenBank/DDBJ databases">
        <title>De novo assembly of Tibetan sheep genome.</title>
        <authorList>
            <person name="Li X."/>
        </authorList>
    </citation>
    <scope>NUCLEOTIDE SEQUENCE [LARGE SCALE GENOMIC DNA]</scope>
    <source>
        <tissue evidence="1">Heart</tissue>
    </source>
</reference>
<gene>
    <name evidence="1" type="ORF">JEQ12_009126</name>
</gene>
<dbReference type="EMBL" id="JAEMGP010000002">
    <property type="protein sequence ID" value="KAG5213340.1"/>
    <property type="molecule type" value="Genomic_DNA"/>
</dbReference>